<name>A0ABD4SPG9_9NEIS</name>
<sequence length="325" mass="34686">MDTWLQSGRRPVEAVAEWLGQQGITGIELKLWPDGPALRATVAATVGGARREWKLSDMTGVLLDVESIDKVLQALGRYGVEVLTIGGSALDDYRITRVSPVKTHADRLTAERRRLLRLKSDQTVTTAAAADLVTAGRLVADSPDAALRAEVAARQGAVSAYAAWLTPAIAASTRAIELMETSAAPSGGIPPRDRWIEWRFKAGDPWQNGQVIGWLPAKHCIAGWRWEGVEPLADGIDVEFWIGADGDQKTYGRKFAEACTWGDLLQAGELIEGASLLCGNGAAAGLVAATDGYPVRAAFMQAGSRVVPAAGVFRVALVVKFDLDA</sequence>
<proteinExistence type="predicted"/>
<comment type="caution">
    <text evidence="1">The sequence shown here is derived from an EMBL/GenBank/DDBJ whole genome shotgun (WGS) entry which is preliminary data.</text>
</comment>
<protein>
    <submittedName>
        <fullName evidence="1">Uncharacterized protein</fullName>
    </submittedName>
</protein>
<reference evidence="1 2" key="1">
    <citation type="submission" date="2021-10" db="EMBL/GenBank/DDBJ databases">
        <title>Whole-genome sequencing analysis of Laribacter hongkongensis: virulence gene profiles, carbohydrate-active enzyme prediction, and antimicrobial resistance characterization.</title>
        <authorList>
            <person name="Yuan P."/>
            <person name="Zhan Y."/>
            <person name="Chen D."/>
        </authorList>
    </citation>
    <scope>NUCLEOTIDE SEQUENCE [LARGE SCALE GENOMIC DNA]</scope>
    <source>
        <strain evidence="1 2">W67</strain>
    </source>
</reference>
<dbReference type="RefSeq" id="WP_239893646.1">
    <property type="nucleotide sequence ID" value="NZ_JAJAXM010000005.1"/>
</dbReference>
<evidence type="ECO:0000313" key="1">
    <source>
        <dbReference type="EMBL" id="MCG9025178.1"/>
    </source>
</evidence>
<evidence type="ECO:0000313" key="2">
    <source>
        <dbReference type="Proteomes" id="UP001200247"/>
    </source>
</evidence>
<accession>A0ABD4SPG9</accession>
<dbReference type="AlphaFoldDB" id="A0ABD4SPG9"/>
<organism evidence="1 2">
    <name type="scientific">Laribacter hongkongensis</name>
    <dbReference type="NCBI Taxonomy" id="168471"/>
    <lineage>
        <taxon>Bacteria</taxon>
        <taxon>Pseudomonadati</taxon>
        <taxon>Pseudomonadota</taxon>
        <taxon>Betaproteobacteria</taxon>
        <taxon>Neisseriales</taxon>
        <taxon>Aquaspirillaceae</taxon>
        <taxon>Laribacter</taxon>
    </lineage>
</organism>
<gene>
    <name evidence="1" type="ORF">LH440_04545</name>
</gene>
<dbReference type="EMBL" id="JAJAXM010000005">
    <property type="protein sequence ID" value="MCG9025178.1"/>
    <property type="molecule type" value="Genomic_DNA"/>
</dbReference>
<dbReference type="Proteomes" id="UP001200247">
    <property type="component" value="Unassembled WGS sequence"/>
</dbReference>